<proteinExistence type="predicted"/>
<evidence type="ECO:0000313" key="2">
    <source>
        <dbReference type="Proteomes" id="UP000193689"/>
    </source>
</evidence>
<dbReference type="InParanoid" id="A0A1Y2EA91"/>
<reference evidence="1 2" key="1">
    <citation type="submission" date="2016-07" db="EMBL/GenBank/DDBJ databases">
        <title>Pervasive Adenine N6-methylation of Active Genes in Fungi.</title>
        <authorList>
            <consortium name="DOE Joint Genome Institute"/>
            <person name="Mondo S.J."/>
            <person name="Dannebaum R.O."/>
            <person name="Kuo R.C."/>
            <person name="Labutti K."/>
            <person name="Haridas S."/>
            <person name="Kuo A."/>
            <person name="Salamov A."/>
            <person name="Ahrendt S.R."/>
            <person name="Lipzen A."/>
            <person name="Sullivan W."/>
            <person name="Andreopoulos W.B."/>
            <person name="Clum A."/>
            <person name="Lindquist E."/>
            <person name="Daum C."/>
            <person name="Ramamoorthy G.K."/>
            <person name="Gryganskyi A."/>
            <person name="Culley D."/>
            <person name="Magnuson J.K."/>
            <person name="James T.Y."/>
            <person name="O'Malley M.A."/>
            <person name="Stajich J.E."/>
            <person name="Spatafora J.W."/>
            <person name="Visel A."/>
            <person name="Grigoriev I.V."/>
        </authorList>
    </citation>
    <scope>NUCLEOTIDE SEQUENCE [LARGE SCALE GENOMIC DNA]</scope>
    <source>
        <strain evidence="1 2">CBS 129021</strain>
    </source>
</reference>
<dbReference type="GeneID" id="63775741"/>
<accession>A0A1Y2EA91</accession>
<dbReference type="RefSeq" id="XP_040718511.1">
    <property type="nucleotide sequence ID" value="XM_040859529.1"/>
</dbReference>
<dbReference type="AlphaFoldDB" id="A0A1Y2EA91"/>
<comment type="caution">
    <text evidence="1">The sequence shown here is derived from an EMBL/GenBank/DDBJ whole genome shotgun (WGS) entry which is preliminary data.</text>
</comment>
<keyword evidence="2" id="KW-1185">Reference proteome</keyword>
<dbReference type="Proteomes" id="UP000193689">
    <property type="component" value="Unassembled WGS sequence"/>
</dbReference>
<organism evidence="1 2">
    <name type="scientific">Pseudomassariella vexata</name>
    <dbReference type="NCBI Taxonomy" id="1141098"/>
    <lineage>
        <taxon>Eukaryota</taxon>
        <taxon>Fungi</taxon>
        <taxon>Dikarya</taxon>
        <taxon>Ascomycota</taxon>
        <taxon>Pezizomycotina</taxon>
        <taxon>Sordariomycetes</taxon>
        <taxon>Xylariomycetidae</taxon>
        <taxon>Amphisphaeriales</taxon>
        <taxon>Pseudomassariaceae</taxon>
        <taxon>Pseudomassariella</taxon>
    </lineage>
</organism>
<dbReference type="OrthoDB" id="5227943at2759"/>
<gene>
    <name evidence="1" type="ORF">BCR38DRAFT_422481</name>
</gene>
<protein>
    <submittedName>
        <fullName evidence="1">Uncharacterized protein</fullName>
    </submittedName>
</protein>
<evidence type="ECO:0000313" key="1">
    <source>
        <dbReference type="EMBL" id="ORY68224.1"/>
    </source>
</evidence>
<name>A0A1Y2EA91_9PEZI</name>
<dbReference type="EMBL" id="MCFJ01000003">
    <property type="protein sequence ID" value="ORY68224.1"/>
    <property type="molecule type" value="Genomic_DNA"/>
</dbReference>
<sequence>MSGTITATFEDLDPPNIDDGNTGLTSFSPYLGLNYQRFSAIDVQPEEGRVIFYTLSRITSAVGSLIDLLPTSIPLPVTPPAILPAAPAKSFDLDSFDFGCVVRGLAPMVDGVIGFDCEIQIIPIRAYPSDPQQATKTCTYTAPTSTGSPETTGAHYKRCNVGLKSLKEARFLTTPIISEEQCKVIGGVLDGVTEAALVTAMDNVTYSLEC</sequence>